<keyword evidence="4" id="KW-1185">Reference proteome</keyword>
<comment type="similarity">
    <text evidence="1">Belongs to the UDP-glycosyltransferase family.</text>
</comment>
<protein>
    <submittedName>
        <fullName evidence="3">Uncharacterized protein</fullName>
    </submittedName>
</protein>
<dbReference type="Proteomes" id="UP001415857">
    <property type="component" value="Unassembled WGS sequence"/>
</dbReference>
<evidence type="ECO:0000256" key="2">
    <source>
        <dbReference type="ARBA" id="ARBA00022676"/>
    </source>
</evidence>
<dbReference type="AlphaFoldDB" id="A0AAP0SAY3"/>
<dbReference type="GO" id="GO:0035251">
    <property type="term" value="F:UDP-glucosyltransferase activity"/>
    <property type="evidence" value="ECO:0007669"/>
    <property type="project" value="InterPro"/>
</dbReference>
<dbReference type="EMBL" id="JBBPBK010000001">
    <property type="protein sequence ID" value="KAK9292214.1"/>
    <property type="molecule type" value="Genomic_DNA"/>
</dbReference>
<keyword evidence="2" id="KW-0808">Transferase</keyword>
<dbReference type="PANTHER" id="PTHR48048:SF30">
    <property type="entry name" value="GLYCOSYLTRANSFERASE"/>
    <property type="match status" value="1"/>
</dbReference>
<comment type="caution">
    <text evidence="3">The sequence shown here is derived from an EMBL/GenBank/DDBJ whole genome shotgun (WGS) entry which is preliminary data.</text>
</comment>
<dbReference type="Gene3D" id="3.40.50.2000">
    <property type="entry name" value="Glycogen Phosphorylase B"/>
    <property type="match status" value="1"/>
</dbReference>
<evidence type="ECO:0000313" key="4">
    <source>
        <dbReference type="Proteomes" id="UP001415857"/>
    </source>
</evidence>
<evidence type="ECO:0000313" key="3">
    <source>
        <dbReference type="EMBL" id="KAK9292214.1"/>
    </source>
</evidence>
<gene>
    <name evidence="3" type="ORF">L1049_020176</name>
</gene>
<sequence length="301" mass="33304">MEDAIVLYPSPAIGHLISMVELGKLLLTHHPSLSINILITTAPYTGAGSTTPYINHVSATTPSITFHHLPTISLPPNFTSSPHHETLTFEVLRLNNPNIHQALQSISKNYTVRALIFDFFCAPALTVAAEFGIPGYYFFTSGAACLGGFLYFPTTHRNTTKSFKDLNTNLYIPSLPPIPAADMPKPMLERTDKVYDCFLDASIEMPKSAGIIVNTFESLEKRAIEELLVLALEPSSLQTEIVYRGGAMKYETGLVKSVFRGGCSLGQIRNWQLLVEELQEEDMDAFLQVVLRTKIAKDLKN</sequence>
<name>A0AAP0SAY3_LIQFO</name>
<dbReference type="SUPFAM" id="SSF53756">
    <property type="entry name" value="UDP-Glycosyltransferase/glycogen phosphorylase"/>
    <property type="match status" value="1"/>
</dbReference>
<accession>A0AAP0SAY3</accession>
<dbReference type="PANTHER" id="PTHR48048">
    <property type="entry name" value="GLYCOSYLTRANSFERASE"/>
    <property type="match status" value="1"/>
</dbReference>
<proteinExistence type="inferred from homology"/>
<reference evidence="3 4" key="1">
    <citation type="journal article" date="2024" name="Plant J.">
        <title>Genome sequences and population genomics reveal climatic adaptation and genomic divergence between two closely related sweetgum species.</title>
        <authorList>
            <person name="Xu W.Q."/>
            <person name="Ren C.Q."/>
            <person name="Zhang X.Y."/>
            <person name="Comes H.P."/>
            <person name="Liu X.H."/>
            <person name="Li Y.G."/>
            <person name="Kettle C.J."/>
            <person name="Jalonen R."/>
            <person name="Gaisberger H."/>
            <person name="Ma Y.Z."/>
            <person name="Qiu Y.X."/>
        </authorList>
    </citation>
    <scope>NUCLEOTIDE SEQUENCE [LARGE SCALE GENOMIC DNA]</scope>
    <source>
        <strain evidence="3">Hangzhou</strain>
    </source>
</reference>
<keyword evidence="2" id="KW-0328">Glycosyltransferase</keyword>
<dbReference type="FunFam" id="3.40.50.2000:FF:000095">
    <property type="entry name" value="Glycosyltransferase"/>
    <property type="match status" value="1"/>
</dbReference>
<dbReference type="InterPro" id="IPR050481">
    <property type="entry name" value="UDP-glycosyltransf_plant"/>
</dbReference>
<organism evidence="3 4">
    <name type="scientific">Liquidambar formosana</name>
    <name type="common">Formosan gum</name>
    <dbReference type="NCBI Taxonomy" id="63359"/>
    <lineage>
        <taxon>Eukaryota</taxon>
        <taxon>Viridiplantae</taxon>
        <taxon>Streptophyta</taxon>
        <taxon>Embryophyta</taxon>
        <taxon>Tracheophyta</taxon>
        <taxon>Spermatophyta</taxon>
        <taxon>Magnoliopsida</taxon>
        <taxon>eudicotyledons</taxon>
        <taxon>Gunneridae</taxon>
        <taxon>Pentapetalae</taxon>
        <taxon>Saxifragales</taxon>
        <taxon>Altingiaceae</taxon>
        <taxon>Liquidambar</taxon>
    </lineage>
</organism>
<evidence type="ECO:0000256" key="1">
    <source>
        <dbReference type="ARBA" id="ARBA00009995"/>
    </source>
</evidence>